<dbReference type="Pfam" id="PF10311">
    <property type="entry name" value="Ilm1"/>
    <property type="match status" value="1"/>
</dbReference>
<dbReference type="InterPro" id="IPR018815">
    <property type="entry name" value="Incr_loss_mito_DNA_1"/>
</dbReference>
<dbReference type="Proteomes" id="UP000290900">
    <property type="component" value="Unassembled WGS sequence"/>
</dbReference>
<feature type="transmembrane region" description="Helical" evidence="1">
    <location>
        <begin position="7"/>
        <end position="28"/>
    </location>
</feature>
<dbReference type="EMBL" id="CAACVR010000076">
    <property type="protein sequence ID" value="VEU24260.1"/>
    <property type="molecule type" value="Genomic_DNA"/>
</dbReference>
<organism evidence="2 3">
    <name type="scientific">Brettanomyces naardenensis</name>
    <name type="common">Yeast</name>
    <dbReference type="NCBI Taxonomy" id="13370"/>
    <lineage>
        <taxon>Eukaryota</taxon>
        <taxon>Fungi</taxon>
        <taxon>Dikarya</taxon>
        <taxon>Ascomycota</taxon>
        <taxon>Saccharomycotina</taxon>
        <taxon>Pichiomycetes</taxon>
        <taxon>Pichiales</taxon>
        <taxon>Pichiaceae</taxon>
        <taxon>Brettanomyces</taxon>
    </lineage>
</organism>
<evidence type="ECO:0000313" key="2">
    <source>
        <dbReference type="EMBL" id="VEU24260.1"/>
    </source>
</evidence>
<feature type="transmembrane region" description="Helical" evidence="1">
    <location>
        <begin position="91"/>
        <end position="110"/>
    </location>
</feature>
<proteinExistence type="predicted"/>
<accession>A0A448YTN1</accession>
<dbReference type="InParanoid" id="A0A448YTN1"/>
<evidence type="ECO:0000313" key="3">
    <source>
        <dbReference type="Proteomes" id="UP000290900"/>
    </source>
</evidence>
<dbReference type="FunCoup" id="A0A448YTN1">
    <property type="interactions" value="29"/>
</dbReference>
<feature type="transmembrane region" description="Helical" evidence="1">
    <location>
        <begin position="66"/>
        <end position="85"/>
    </location>
</feature>
<dbReference type="OrthoDB" id="5299849at2759"/>
<sequence length="163" mass="19066">MIIDPRSVLEYSAVIVLSSSMGLPILMYNERSQVYGLIAIVLLALILADLGSLLENNFKYFQTAVFLRLLFFFSLCIYCYLGSYLPICNSAVFSYAFLETWFGILTYSTLRDERMKREQKQAKFVQELKEKYDRGELSEKESATYERLMDEAEYEKIMNEFTH</sequence>
<keyword evidence="3" id="KW-1185">Reference proteome</keyword>
<keyword evidence="1" id="KW-0812">Transmembrane</keyword>
<reference evidence="2 3" key="1">
    <citation type="submission" date="2018-12" db="EMBL/GenBank/DDBJ databases">
        <authorList>
            <person name="Tiukova I."/>
            <person name="Dainat J."/>
        </authorList>
    </citation>
    <scope>NUCLEOTIDE SEQUENCE [LARGE SCALE GENOMIC DNA]</scope>
</reference>
<protein>
    <submittedName>
        <fullName evidence="2">DEKNAAC105600</fullName>
    </submittedName>
</protein>
<keyword evidence="1" id="KW-0472">Membrane</keyword>
<evidence type="ECO:0000256" key="1">
    <source>
        <dbReference type="SAM" id="Phobius"/>
    </source>
</evidence>
<name>A0A448YTN1_BRENA</name>
<keyword evidence="1" id="KW-1133">Transmembrane helix</keyword>
<dbReference type="PANTHER" id="PTHR28029">
    <property type="entry name" value="PROTEIN ILM1"/>
    <property type="match status" value="1"/>
</dbReference>
<feature type="transmembrane region" description="Helical" evidence="1">
    <location>
        <begin position="34"/>
        <end position="54"/>
    </location>
</feature>
<gene>
    <name evidence="2" type="ORF">BRENAR_LOCUS4988</name>
</gene>
<dbReference type="AlphaFoldDB" id="A0A448YTN1"/>
<dbReference type="PANTHER" id="PTHR28029:SF1">
    <property type="entry name" value="PROTEIN ILM1"/>
    <property type="match status" value="1"/>
</dbReference>